<evidence type="ECO:0008006" key="4">
    <source>
        <dbReference type="Google" id="ProtNLM"/>
    </source>
</evidence>
<keyword evidence="1" id="KW-0732">Signal</keyword>
<protein>
    <recommendedName>
        <fullName evidence="4">Thiol:disulfide interchange protein DsbD N-terminal domain-containing protein</fullName>
    </recommendedName>
</protein>
<accession>A0A3A8HMZ4</accession>
<gene>
    <name evidence="2" type="ORF">D7V88_38645</name>
</gene>
<reference evidence="3" key="1">
    <citation type="submission" date="2018-09" db="EMBL/GenBank/DDBJ databases">
        <authorList>
            <person name="Livingstone P.G."/>
            <person name="Whitworth D.E."/>
        </authorList>
    </citation>
    <scope>NUCLEOTIDE SEQUENCE [LARGE SCALE GENOMIC DNA]</scope>
    <source>
        <strain evidence="3">CA054A</strain>
    </source>
</reference>
<comment type="caution">
    <text evidence="2">The sequence shown here is derived from an EMBL/GenBank/DDBJ whole genome shotgun (WGS) entry which is preliminary data.</text>
</comment>
<evidence type="ECO:0000313" key="3">
    <source>
        <dbReference type="Proteomes" id="UP000268094"/>
    </source>
</evidence>
<keyword evidence="3" id="KW-1185">Reference proteome</keyword>
<organism evidence="2 3">
    <name type="scientific">Corallococcus terminator</name>
    <dbReference type="NCBI Taxonomy" id="2316733"/>
    <lineage>
        <taxon>Bacteria</taxon>
        <taxon>Pseudomonadati</taxon>
        <taxon>Myxococcota</taxon>
        <taxon>Myxococcia</taxon>
        <taxon>Myxococcales</taxon>
        <taxon>Cystobacterineae</taxon>
        <taxon>Myxococcaceae</taxon>
        <taxon>Corallococcus</taxon>
    </lineage>
</organism>
<dbReference type="Proteomes" id="UP000268094">
    <property type="component" value="Unassembled WGS sequence"/>
</dbReference>
<dbReference type="EMBL" id="RAVZ01000488">
    <property type="protein sequence ID" value="RKG72115.1"/>
    <property type="molecule type" value="Genomic_DNA"/>
</dbReference>
<dbReference type="AlphaFoldDB" id="A0A3A8HMZ4"/>
<proteinExistence type="predicted"/>
<evidence type="ECO:0000313" key="2">
    <source>
        <dbReference type="EMBL" id="RKG72115.1"/>
    </source>
</evidence>
<feature type="chain" id="PRO_5017215156" description="Thiol:disulfide interchange protein DsbD N-terminal domain-containing protein" evidence="1">
    <location>
        <begin position="35"/>
        <end position="158"/>
    </location>
</feature>
<name>A0A3A8HMZ4_9BACT</name>
<sequence>MRAPPSRRRPMLNPRRFPHLATLLLTFVSAPVLAQDVDPATLYEVTTEGTSTQVKAGGQGTFVLAIKSKAGAHVSDEAPLKLELTGTQLTPAQKTLTREQSVAKKAQGQQFVDPRFEVPFTAVSAGKGTLDATLTFFICTEKICARQKKTFSLPVEVQ</sequence>
<dbReference type="OrthoDB" id="5382157at2"/>
<feature type="signal peptide" evidence="1">
    <location>
        <begin position="1"/>
        <end position="34"/>
    </location>
</feature>
<evidence type="ECO:0000256" key="1">
    <source>
        <dbReference type="SAM" id="SignalP"/>
    </source>
</evidence>